<dbReference type="GO" id="GO:0008234">
    <property type="term" value="F:cysteine-type peptidase activity"/>
    <property type="evidence" value="ECO:0007669"/>
    <property type="project" value="UniProtKB-KW"/>
</dbReference>
<evidence type="ECO:0000313" key="11">
    <source>
        <dbReference type="Proteomes" id="UP001519460"/>
    </source>
</evidence>
<keyword evidence="6" id="KW-1015">Disulfide bond</keyword>
<feature type="domain" description="Cathepsin propeptide inhibitor" evidence="9">
    <location>
        <begin position="25"/>
        <end position="86"/>
    </location>
</feature>
<comment type="caution">
    <text evidence="10">The sequence shown here is derived from an EMBL/GenBank/DDBJ whole genome shotgun (WGS) entry which is preliminary data.</text>
</comment>
<dbReference type="InterPro" id="IPR000169">
    <property type="entry name" value="Pept_cys_AS"/>
</dbReference>
<evidence type="ECO:0000256" key="1">
    <source>
        <dbReference type="ARBA" id="ARBA00008455"/>
    </source>
</evidence>
<organism evidence="10 11">
    <name type="scientific">Batillaria attramentaria</name>
    <dbReference type="NCBI Taxonomy" id="370345"/>
    <lineage>
        <taxon>Eukaryota</taxon>
        <taxon>Metazoa</taxon>
        <taxon>Spiralia</taxon>
        <taxon>Lophotrochozoa</taxon>
        <taxon>Mollusca</taxon>
        <taxon>Gastropoda</taxon>
        <taxon>Caenogastropoda</taxon>
        <taxon>Sorbeoconcha</taxon>
        <taxon>Cerithioidea</taxon>
        <taxon>Batillariidae</taxon>
        <taxon>Batillaria</taxon>
    </lineage>
</organism>
<dbReference type="PRINTS" id="PR00705">
    <property type="entry name" value="PAPAIN"/>
</dbReference>
<reference evidence="10 11" key="1">
    <citation type="journal article" date="2023" name="Sci. Data">
        <title>Genome assembly of the Korean intertidal mud-creeper Batillaria attramentaria.</title>
        <authorList>
            <person name="Patra A.K."/>
            <person name="Ho P.T."/>
            <person name="Jun S."/>
            <person name="Lee S.J."/>
            <person name="Kim Y."/>
            <person name="Won Y.J."/>
        </authorList>
    </citation>
    <scope>NUCLEOTIDE SEQUENCE [LARGE SCALE GENOMIC DNA]</scope>
    <source>
        <strain evidence="10">Wonlab-2016</strain>
    </source>
</reference>
<evidence type="ECO:0000256" key="4">
    <source>
        <dbReference type="ARBA" id="ARBA00022807"/>
    </source>
</evidence>
<dbReference type="InterPro" id="IPR013201">
    <property type="entry name" value="Prot_inhib_I29"/>
</dbReference>
<dbReference type="PANTHER" id="PTHR12411">
    <property type="entry name" value="CYSTEINE PROTEASE FAMILY C1-RELATED"/>
    <property type="match status" value="1"/>
</dbReference>
<sequence>MLFLVTLLFMCSSFVSSRPDALDKFMEFVTKFNKPYKNGTEEFRRRYEIFKKNLHQIEVLNKPYVEEGSAGVYGITSFSDMAQEEFKAQYLSGLRLPPHSTGKTTLLYQSEAIQGHQLRTDLPKLVDWRKSDAVSAIKDQGRCGACWAFSAAETIESAYAIKHNTSAPSLAVQELIDCSKKNYGCKGGDICLALNWVKGHGITYEKYYPLLDKDEDCKPIPPMADVVQISDFSCPSYVGKEDGILNILANHGPVAAAVDATTWNNYVGGIIRFHCENSINHAVEIVGYDLTGSVPYYIVRNSWGTGFGMDGYLYIKIGDNLCGIAQEVSSVTIV</sequence>
<dbReference type="InterPro" id="IPR025660">
    <property type="entry name" value="Pept_his_AS"/>
</dbReference>
<accession>A0ABD0LXA6</accession>
<dbReference type="PROSITE" id="PS00139">
    <property type="entry name" value="THIOL_PROTEASE_CYS"/>
    <property type="match status" value="1"/>
</dbReference>
<feature type="chain" id="PRO_5044787305" description="Cathepsin O" evidence="7">
    <location>
        <begin position="18"/>
        <end position="334"/>
    </location>
</feature>
<protein>
    <recommendedName>
        <fullName evidence="12">Cathepsin O</fullName>
    </recommendedName>
</protein>
<evidence type="ECO:0000256" key="7">
    <source>
        <dbReference type="SAM" id="SignalP"/>
    </source>
</evidence>
<dbReference type="Pfam" id="PF08246">
    <property type="entry name" value="Inhibitor_I29"/>
    <property type="match status" value="1"/>
</dbReference>
<keyword evidence="2" id="KW-0645">Protease</keyword>
<dbReference type="Proteomes" id="UP001519460">
    <property type="component" value="Unassembled WGS sequence"/>
</dbReference>
<dbReference type="Gene3D" id="3.90.70.10">
    <property type="entry name" value="Cysteine proteinases"/>
    <property type="match status" value="1"/>
</dbReference>
<dbReference type="InterPro" id="IPR038765">
    <property type="entry name" value="Papain-like_cys_pep_sf"/>
</dbReference>
<dbReference type="SMART" id="SM00848">
    <property type="entry name" value="Inhibitor_I29"/>
    <property type="match status" value="1"/>
</dbReference>
<keyword evidence="4" id="KW-0788">Thiol protease</keyword>
<gene>
    <name evidence="10" type="ORF">BaRGS_00004869</name>
</gene>
<dbReference type="PROSITE" id="PS00639">
    <property type="entry name" value="THIOL_PROTEASE_HIS"/>
    <property type="match status" value="1"/>
</dbReference>
<dbReference type="InterPro" id="IPR000668">
    <property type="entry name" value="Peptidase_C1A_C"/>
</dbReference>
<dbReference type="InterPro" id="IPR039417">
    <property type="entry name" value="Peptidase_C1A_papain-like"/>
</dbReference>
<evidence type="ECO:0000256" key="3">
    <source>
        <dbReference type="ARBA" id="ARBA00022801"/>
    </source>
</evidence>
<evidence type="ECO:0000313" key="10">
    <source>
        <dbReference type="EMBL" id="KAK7503746.1"/>
    </source>
</evidence>
<dbReference type="Pfam" id="PF00112">
    <property type="entry name" value="Peptidase_C1"/>
    <property type="match status" value="1"/>
</dbReference>
<proteinExistence type="inferred from homology"/>
<dbReference type="SMART" id="SM00645">
    <property type="entry name" value="Pept_C1"/>
    <property type="match status" value="1"/>
</dbReference>
<keyword evidence="7" id="KW-0732">Signal</keyword>
<evidence type="ECO:0000256" key="6">
    <source>
        <dbReference type="ARBA" id="ARBA00023157"/>
    </source>
</evidence>
<feature type="domain" description="Peptidase C1A papain C-terminal" evidence="8">
    <location>
        <begin position="122"/>
        <end position="332"/>
    </location>
</feature>
<dbReference type="SUPFAM" id="SSF54001">
    <property type="entry name" value="Cysteine proteinases"/>
    <property type="match status" value="1"/>
</dbReference>
<dbReference type="CDD" id="cd02248">
    <property type="entry name" value="Peptidase_C1A"/>
    <property type="match status" value="1"/>
</dbReference>
<feature type="signal peptide" evidence="7">
    <location>
        <begin position="1"/>
        <end position="17"/>
    </location>
</feature>
<dbReference type="EMBL" id="JACVVK020000018">
    <property type="protein sequence ID" value="KAK7503746.1"/>
    <property type="molecule type" value="Genomic_DNA"/>
</dbReference>
<dbReference type="GO" id="GO:0006508">
    <property type="term" value="P:proteolysis"/>
    <property type="evidence" value="ECO:0007669"/>
    <property type="project" value="UniProtKB-KW"/>
</dbReference>
<keyword evidence="5" id="KW-0865">Zymogen</keyword>
<keyword evidence="3" id="KW-0378">Hydrolase</keyword>
<name>A0ABD0LXA6_9CAEN</name>
<evidence type="ECO:0000259" key="9">
    <source>
        <dbReference type="SMART" id="SM00848"/>
    </source>
</evidence>
<dbReference type="InterPro" id="IPR013128">
    <property type="entry name" value="Peptidase_C1A"/>
</dbReference>
<evidence type="ECO:0008006" key="12">
    <source>
        <dbReference type="Google" id="ProtNLM"/>
    </source>
</evidence>
<evidence type="ECO:0000256" key="2">
    <source>
        <dbReference type="ARBA" id="ARBA00022670"/>
    </source>
</evidence>
<evidence type="ECO:0000256" key="5">
    <source>
        <dbReference type="ARBA" id="ARBA00023145"/>
    </source>
</evidence>
<comment type="similarity">
    <text evidence="1">Belongs to the peptidase C1 family.</text>
</comment>
<evidence type="ECO:0000259" key="8">
    <source>
        <dbReference type="SMART" id="SM00645"/>
    </source>
</evidence>
<keyword evidence="11" id="KW-1185">Reference proteome</keyword>
<dbReference type="AlphaFoldDB" id="A0ABD0LXA6"/>